<keyword evidence="1" id="KW-1133">Transmembrane helix</keyword>
<feature type="transmembrane region" description="Helical" evidence="1">
    <location>
        <begin position="527"/>
        <end position="548"/>
    </location>
</feature>
<dbReference type="EMBL" id="HE650825">
    <property type="protein sequence ID" value="CCF58173.1"/>
    <property type="molecule type" value="Genomic_DNA"/>
</dbReference>
<evidence type="ECO:0000313" key="4">
    <source>
        <dbReference type="Proteomes" id="UP000005220"/>
    </source>
</evidence>
<sequence>MSCPLLFAQTPEGLYFKPATSAEKTEEDAVIFLSSHDHSVRSVDVENFPIQSNNMRKISALLGFIRLKLNTYAIIADTVDEVGKFNDLHAIYKVLNYSVIASNLNARVDSDESEYLKLLNLQLKNADLFFSYTYDLTNSLQRNESIGNNTFYNWSKCDERFFWNYYITKDLRKLSETDSRVSKFVQPVIYGNANCTNTVFNSVPIQISLITRRSIFRAGTRYFRRGIDENGNVANFNETEQILIIRNDANEKNIFSFLQTRGSVPVYWAEINNLKYKPNLVLGEENSFAATKAHFDQQVSLYGDNYLVNLVNQKGHELPIKNSYETVVEELQNPKVHYTYFDFHHECRNMKWHRVKLLLDQLSKMGLSNADFFHKRVINNSQSEVLNLQTSVVRTNCMDCLDRTNVVQSVLAHWVLQKMFETSHVAIENQPWELDSNLLTIFQNLWADNADAVSISYSGTGALKTDFTRTGKRTYMGAFNDLVNSISRYYQNNLTDGPRQDSYDLFLGGFQPYLGHMSSPFADRRPIVIQFLPTILVASLTVFGATIFFPKNHFTSSKNLLFFLISSLILAVSSTLIVNNGLQFVNWPKLVDLGFLIVEHTHNEEKQFKGLKYLQNPKYIKPNKSTNNKRLD</sequence>
<dbReference type="PANTHER" id="PTHR45662">
    <property type="entry name" value="PHOSPHATIDYLINOSITIDE PHOSPHATASE SAC1"/>
    <property type="match status" value="1"/>
</dbReference>
<dbReference type="GO" id="GO:0004438">
    <property type="term" value="F:phosphatidylinositol-3-phosphate phosphatase activity"/>
    <property type="evidence" value="ECO:0007669"/>
    <property type="project" value="EnsemblFungi"/>
</dbReference>
<protein>
    <recommendedName>
        <fullName evidence="2">SAC domain-containing protein</fullName>
    </recommendedName>
</protein>
<dbReference type="PROSITE" id="PS50275">
    <property type="entry name" value="SAC"/>
    <property type="match status" value="1"/>
</dbReference>
<dbReference type="Proteomes" id="UP000005220">
    <property type="component" value="Chromosome 5"/>
</dbReference>
<evidence type="ECO:0000313" key="3">
    <source>
        <dbReference type="EMBL" id="CCF58173.1"/>
    </source>
</evidence>
<evidence type="ECO:0000259" key="2">
    <source>
        <dbReference type="PROSITE" id="PS50275"/>
    </source>
</evidence>
<dbReference type="Pfam" id="PF02383">
    <property type="entry name" value="Syja_N"/>
    <property type="match status" value="1"/>
</dbReference>
<feature type="transmembrane region" description="Helical" evidence="1">
    <location>
        <begin position="560"/>
        <end position="578"/>
    </location>
</feature>
<evidence type="ECO:0000256" key="1">
    <source>
        <dbReference type="SAM" id="Phobius"/>
    </source>
</evidence>
<dbReference type="GeneID" id="13882708"/>
<dbReference type="KEGG" id="kaf:KAFR_0E00190"/>
<dbReference type="GO" id="GO:0005797">
    <property type="term" value="C:Golgi medial cisterna"/>
    <property type="evidence" value="ECO:0007669"/>
    <property type="project" value="EnsemblFungi"/>
</dbReference>
<dbReference type="RefSeq" id="XP_003957308.1">
    <property type="nucleotide sequence ID" value="XM_003957259.1"/>
</dbReference>
<dbReference type="GO" id="GO:0046856">
    <property type="term" value="P:phosphatidylinositol dephosphorylation"/>
    <property type="evidence" value="ECO:0007669"/>
    <property type="project" value="EnsemblFungi"/>
</dbReference>
<dbReference type="eggNOG" id="KOG1889">
    <property type="taxonomic scope" value="Eukaryota"/>
</dbReference>
<dbReference type="GO" id="GO:0017059">
    <property type="term" value="C:serine palmitoyltransferase complex"/>
    <property type="evidence" value="ECO:0007669"/>
    <property type="project" value="EnsemblFungi"/>
</dbReference>
<dbReference type="AlphaFoldDB" id="H2AUX3"/>
<accession>H2AUX3</accession>
<proteinExistence type="predicted"/>
<dbReference type="FunCoup" id="H2AUX3">
    <property type="interactions" value="1467"/>
</dbReference>
<feature type="domain" description="SAC" evidence="2">
    <location>
        <begin position="119"/>
        <end position="459"/>
    </location>
</feature>
<dbReference type="HOGENOM" id="CLU_003016_7_4_1"/>
<dbReference type="InParanoid" id="H2AUX3"/>
<dbReference type="PANTHER" id="PTHR45662:SF2">
    <property type="entry name" value="PHOSPHATIDYLINOSITOL-3-PHOSPHATASE SAC1"/>
    <property type="match status" value="1"/>
</dbReference>
<dbReference type="GO" id="GO:0061909">
    <property type="term" value="P:autophagosome-lysosome fusion"/>
    <property type="evidence" value="ECO:0007669"/>
    <property type="project" value="EnsemblFungi"/>
</dbReference>
<dbReference type="GO" id="GO:0032541">
    <property type="term" value="C:cortical endoplasmic reticulum"/>
    <property type="evidence" value="ECO:0007669"/>
    <property type="project" value="EnsemblFungi"/>
</dbReference>
<dbReference type="GO" id="GO:0043812">
    <property type="term" value="F:phosphatidylinositol-4-phosphate phosphatase activity"/>
    <property type="evidence" value="ECO:0007669"/>
    <property type="project" value="EnsemblFungi"/>
</dbReference>
<dbReference type="GO" id="GO:0072517">
    <property type="term" value="C:host cell viral assembly compartment"/>
    <property type="evidence" value="ECO:0007669"/>
    <property type="project" value="EnsemblFungi"/>
</dbReference>
<keyword evidence="1" id="KW-0472">Membrane</keyword>
<dbReference type="STRING" id="1071382.H2AUX3"/>
<dbReference type="OrthoDB" id="405996at2759"/>
<dbReference type="GO" id="GO:0052629">
    <property type="term" value="F:phosphatidylinositol-3,5-bisphosphate 3-phosphatase activity"/>
    <property type="evidence" value="ECO:0007669"/>
    <property type="project" value="EnsemblFungi"/>
</dbReference>
<organism evidence="3 4">
    <name type="scientific">Kazachstania africana (strain ATCC 22294 / BCRC 22015 / CBS 2517 / CECT 1963 / NBRC 1671 / NRRL Y-8276)</name>
    <name type="common">Yeast</name>
    <name type="synonym">Kluyveromyces africanus</name>
    <dbReference type="NCBI Taxonomy" id="1071382"/>
    <lineage>
        <taxon>Eukaryota</taxon>
        <taxon>Fungi</taxon>
        <taxon>Dikarya</taxon>
        <taxon>Ascomycota</taxon>
        <taxon>Saccharomycotina</taxon>
        <taxon>Saccharomycetes</taxon>
        <taxon>Saccharomycetales</taxon>
        <taxon>Saccharomycetaceae</taxon>
        <taxon>Kazachstania</taxon>
    </lineage>
</organism>
<keyword evidence="4" id="KW-1185">Reference proteome</keyword>
<dbReference type="InterPro" id="IPR002013">
    <property type="entry name" value="SAC_dom"/>
</dbReference>
<dbReference type="GO" id="GO:0005789">
    <property type="term" value="C:endoplasmic reticulum membrane"/>
    <property type="evidence" value="ECO:0007669"/>
    <property type="project" value="EnsemblFungi"/>
</dbReference>
<gene>
    <name evidence="3" type="primary">KAFR0E00190</name>
    <name evidence="3" type="ORF">KAFR_0E00190</name>
</gene>
<keyword evidence="1" id="KW-0812">Transmembrane</keyword>
<reference evidence="3 4" key="1">
    <citation type="journal article" date="2011" name="Proc. Natl. Acad. Sci. U.S.A.">
        <title>Evolutionary erosion of yeast sex chromosomes by mating-type switching accidents.</title>
        <authorList>
            <person name="Gordon J.L."/>
            <person name="Armisen D."/>
            <person name="Proux-Wera E."/>
            <person name="Oheigeartaigh S.S."/>
            <person name="Byrne K.P."/>
            <person name="Wolfe K.H."/>
        </authorList>
    </citation>
    <scope>NUCLEOTIDE SEQUENCE [LARGE SCALE GENOMIC DNA]</scope>
    <source>
        <strain evidence="4">ATCC 22294 / BCRC 22015 / CBS 2517 / CECT 1963 / NBRC 1671 / NRRL Y-8276</strain>
    </source>
</reference>
<name>H2AUX3_KAZAF</name>
<dbReference type="GO" id="GO:0000139">
    <property type="term" value="C:Golgi membrane"/>
    <property type="evidence" value="ECO:0007669"/>
    <property type="project" value="EnsemblFungi"/>
</dbReference>